<organism evidence="3 4">
    <name type="scientific">Ktedonobacter robiniae</name>
    <dbReference type="NCBI Taxonomy" id="2778365"/>
    <lineage>
        <taxon>Bacteria</taxon>
        <taxon>Bacillati</taxon>
        <taxon>Chloroflexota</taxon>
        <taxon>Ktedonobacteria</taxon>
        <taxon>Ktedonobacterales</taxon>
        <taxon>Ktedonobacteraceae</taxon>
        <taxon>Ktedonobacter</taxon>
    </lineage>
</organism>
<protein>
    <recommendedName>
        <fullName evidence="5">Photosynthesis system II assembly factor Ycf48/Hcf136-like domain-containing protein</fullName>
    </recommendedName>
</protein>
<dbReference type="SUPFAM" id="SSF110296">
    <property type="entry name" value="Oligoxyloglucan reducing end-specific cellobiohydrolase"/>
    <property type="match status" value="1"/>
</dbReference>
<feature type="region of interest" description="Disordered" evidence="1">
    <location>
        <begin position="48"/>
        <end position="67"/>
    </location>
</feature>
<dbReference type="PANTHER" id="PTHR47199">
    <property type="entry name" value="PHOTOSYSTEM II STABILITY/ASSEMBLY FACTOR HCF136, CHLOROPLASTIC"/>
    <property type="match status" value="1"/>
</dbReference>
<keyword evidence="4" id="KW-1185">Reference proteome</keyword>
<feature type="compositionally biased region" description="Low complexity" evidence="1">
    <location>
        <begin position="245"/>
        <end position="266"/>
    </location>
</feature>
<dbReference type="PANTHER" id="PTHR47199:SF2">
    <property type="entry name" value="PHOTOSYSTEM II STABILITY_ASSEMBLY FACTOR HCF136, CHLOROPLASTIC"/>
    <property type="match status" value="1"/>
</dbReference>
<keyword evidence="2" id="KW-1133">Transmembrane helix</keyword>
<keyword evidence="2" id="KW-0812">Transmembrane</keyword>
<evidence type="ECO:0000313" key="3">
    <source>
        <dbReference type="EMBL" id="GHO60983.1"/>
    </source>
</evidence>
<dbReference type="RefSeq" id="WP_201376998.1">
    <property type="nucleotide sequence ID" value="NZ_BNJG01000008.1"/>
</dbReference>
<sequence>MLDREDLLPEEQASPELLKELQVLYQMHSDEKQLLLRTRVRLAKMSVPLSSDAQGPSAKMQRKASKQARGFPIPATRPWLRSLNTLAAVLIVTLIVSALVLTFSLVRNARVAKDNTSQVATSHEPAPKLIELTEGERLCMVNEKDGWSIGIGSQDAWGSILRTTDGGKSWKLVTPPGIHRVSDLYILDNNTAWLPIWDQTKSPYPVWLYRTINGGTSWQRFTFSGSDIQSLTFTDQNHGWAVKTQQPQQNTSQSQSQQTIGGSIQQKPTLPKNTLLHTHDGGKTWQSVAPFPAGMGGSLYFIDEQTGWTTGVDKPGIEIIMSIYITHNGGRTWQKQSLPNTPGKLAMAQQPIFFDKSTGYFLARFDTPNIQWYAYTTHDGGNSWQRSNTAVPSSVRLLVDDQHAIGATLDQKSDLKDIFILNLTDNRTVSTSPNRNGTLIDYSFPTVRVGFVFKQTSSSAIDLYKTIDGGKTWFKVSTLPKAA</sequence>
<dbReference type="Gene3D" id="2.130.10.10">
    <property type="entry name" value="YVTN repeat-like/Quinoprotein amine dehydrogenase"/>
    <property type="match status" value="2"/>
</dbReference>
<name>A0ABQ3V7E0_9CHLR</name>
<evidence type="ECO:0000256" key="2">
    <source>
        <dbReference type="SAM" id="Phobius"/>
    </source>
</evidence>
<reference evidence="3 4" key="1">
    <citation type="journal article" date="2021" name="Int. J. Syst. Evol. Microbiol.">
        <title>Reticulibacter mediterranei gen. nov., sp. nov., within the new family Reticulibacteraceae fam. nov., and Ktedonospora formicarum gen. nov., sp. nov., Ktedonobacter robiniae sp. nov., Dictyobacter formicarum sp. nov. and Dictyobacter arantiisoli sp. nov., belonging to the class Ktedonobacteria.</title>
        <authorList>
            <person name="Yabe S."/>
            <person name="Zheng Y."/>
            <person name="Wang C.M."/>
            <person name="Sakai Y."/>
            <person name="Abe K."/>
            <person name="Yokota A."/>
            <person name="Donadio S."/>
            <person name="Cavaletti L."/>
            <person name="Monciardini P."/>
        </authorList>
    </citation>
    <scope>NUCLEOTIDE SEQUENCE [LARGE SCALE GENOMIC DNA]</scope>
    <source>
        <strain evidence="3 4">SOSP1-30</strain>
    </source>
</reference>
<dbReference type="Proteomes" id="UP000654345">
    <property type="component" value="Unassembled WGS sequence"/>
</dbReference>
<evidence type="ECO:0008006" key="5">
    <source>
        <dbReference type="Google" id="ProtNLM"/>
    </source>
</evidence>
<evidence type="ECO:0000256" key="1">
    <source>
        <dbReference type="SAM" id="MobiDB-lite"/>
    </source>
</evidence>
<feature type="region of interest" description="Disordered" evidence="1">
    <location>
        <begin position="242"/>
        <end position="270"/>
    </location>
</feature>
<feature type="transmembrane region" description="Helical" evidence="2">
    <location>
        <begin position="86"/>
        <end position="106"/>
    </location>
</feature>
<dbReference type="EMBL" id="BNJG01000008">
    <property type="protein sequence ID" value="GHO60983.1"/>
    <property type="molecule type" value="Genomic_DNA"/>
</dbReference>
<accession>A0ABQ3V7E0</accession>
<dbReference type="InterPro" id="IPR015943">
    <property type="entry name" value="WD40/YVTN_repeat-like_dom_sf"/>
</dbReference>
<proteinExistence type="predicted"/>
<keyword evidence="2" id="KW-0472">Membrane</keyword>
<gene>
    <name evidence="3" type="ORF">KSB_94580</name>
</gene>
<evidence type="ECO:0000313" key="4">
    <source>
        <dbReference type="Proteomes" id="UP000654345"/>
    </source>
</evidence>
<comment type="caution">
    <text evidence="3">The sequence shown here is derived from an EMBL/GenBank/DDBJ whole genome shotgun (WGS) entry which is preliminary data.</text>
</comment>